<proteinExistence type="predicted"/>
<dbReference type="Pfam" id="PF06835">
    <property type="entry name" value="LptC"/>
    <property type="match status" value="1"/>
</dbReference>
<dbReference type="NCBIfam" id="TIGR04409">
    <property type="entry name" value="LptC_YrbK"/>
    <property type="match status" value="1"/>
</dbReference>
<feature type="transmembrane region" description="Helical" evidence="1">
    <location>
        <begin position="20"/>
        <end position="39"/>
    </location>
</feature>
<evidence type="ECO:0000313" key="2">
    <source>
        <dbReference type="EMBL" id="MFD1881751.1"/>
    </source>
</evidence>
<evidence type="ECO:0000313" key="3">
    <source>
        <dbReference type="Proteomes" id="UP001597213"/>
    </source>
</evidence>
<dbReference type="RefSeq" id="WP_379141867.1">
    <property type="nucleotide sequence ID" value="NZ_JBHUEN010000021.1"/>
</dbReference>
<dbReference type="InterPro" id="IPR026265">
    <property type="entry name" value="LptC"/>
</dbReference>
<organism evidence="2 3">
    <name type="scientific">Paracoccus pacificus</name>
    <dbReference type="NCBI Taxonomy" id="1463598"/>
    <lineage>
        <taxon>Bacteria</taxon>
        <taxon>Pseudomonadati</taxon>
        <taxon>Pseudomonadota</taxon>
        <taxon>Alphaproteobacteria</taxon>
        <taxon>Rhodobacterales</taxon>
        <taxon>Paracoccaceae</taxon>
        <taxon>Paracoccus</taxon>
    </lineage>
</organism>
<dbReference type="Proteomes" id="UP001597213">
    <property type="component" value="Unassembled WGS sequence"/>
</dbReference>
<gene>
    <name evidence="2" type="primary">lptC</name>
    <name evidence="2" type="ORF">ACFSCT_08500</name>
</gene>
<keyword evidence="3" id="KW-1185">Reference proteome</keyword>
<dbReference type="Gene3D" id="2.60.450.10">
    <property type="entry name" value="Lipopolysaccharide (LPS) transport protein A like domain"/>
    <property type="match status" value="1"/>
</dbReference>
<keyword evidence="1" id="KW-0472">Membrane</keyword>
<comment type="caution">
    <text evidence="2">The sequence shown here is derived from an EMBL/GenBank/DDBJ whole genome shotgun (WGS) entry which is preliminary data.</text>
</comment>
<keyword evidence="1" id="KW-1133">Transmembrane helix</keyword>
<accession>A0ABW4R659</accession>
<name>A0ABW4R659_9RHOB</name>
<protein>
    <submittedName>
        <fullName evidence="2">LPS export ABC transporter periplasmic protein LptC</fullName>
    </submittedName>
</protein>
<sequence length="207" mass="21374">MPPGGLRSPSTPLRSRIVALLRWLLPLAALVILSTLFMLSRKPDPDAAIPYATVDVEERARAPQITAPRYAGVTPDGAKLTLEAAKAIPDQGDGSAVETLRLEWRAADGLAADISAGQGTMSAGQIDLSGAVRMTLSSGYVLTAPQLQAQKDAAVITSDGPVAMQAPYGTVHAGGMRLARVPGAADGSGASTHVLDLNGGVRLIYQP</sequence>
<keyword evidence="1" id="KW-0812">Transmembrane</keyword>
<dbReference type="InterPro" id="IPR010664">
    <property type="entry name" value="LipoPS_assembly_LptC-rel"/>
</dbReference>
<dbReference type="EMBL" id="JBHUEN010000021">
    <property type="protein sequence ID" value="MFD1881751.1"/>
    <property type="molecule type" value="Genomic_DNA"/>
</dbReference>
<reference evidence="3" key="1">
    <citation type="journal article" date="2019" name="Int. J. Syst. Evol. Microbiol.">
        <title>The Global Catalogue of Microorganisms (GCM) 10K type strain sequencing project: providing services to taxonomists for standard genome sequencing and annotation.</title>
        <authorList>
            <consortium name="The Broad Institute Genomics Platform"/>
            <consortium name="The Broad Institute Genome Sequencing Center for Infectious Disease"/>
            <person name="Wu L."/>
            <person name="Ma J."/>
        </authorList>
    </citation>
    <scope>NUCLEOTIDE SEQUENCE [LARGE SCALE GENOMIC DNA]</scope>
    <source>
        <strain evidence="3">CCUG 56029</strain>
    </source>
</reference>
<evidence type="ECO:0000256" key="1">
    <source>
        <dbReference type="SAM" id="Phobius"/>
    </source>
</evidence>